<evidence type="ECO:0000313" key="2">
    <source>
        <dbReference type="Proteomes" id="UP000572051"/>
    </source>
</evidence>
<comment type="caution">
    <text evidence="1">The sequence shown here is derived from an EMBL/GenBank/DDBJ whole genome shotgun (WGS) entry which is preliminary data.</text>
</comment>
<protein>
    <recommendedName>
        <fullName evidence="3">Cas3 C-terminal domain-containing protein</fullName>
    </recommendedName>
</protein>
<dbReference type="EMBL" id="JACCFS010000001">
    <property type="protein sequence ID" value="NYJ32805.1"/>
    <property type="molecule type" value="Genomic_DNA"/>
</dbReference>
<accession>A0A7Z0J8Y9</accession>
<sequence length="126" mass="14145">MTDNRWQADEHEHQETWFVVLHSQGSVPPRTRSGTPVDLDTEELPDDIVAQLIDEDVIVLSAPVDLPSDALGVIRSHTPIPPAFQRSGWLRDHHVLILADGHWEHAGVRVATRPDRSLRITAQDVD</sequence>
<organism evidence="1 2">
    <name type="scientific">Nocardiopsis aegyptia</name>
    <dbReference type="NCBI Taxonomy" id="220378"/>
    <lineage>
        <taxon>Bacteria</taxon>
        <taxon>Bacillati</taxon>
        <taxon>Actinomycetota</taxon>
        <taxon>Actinomycetes</taxon>
        <taxon>Streptosporangiales</taxon>
        <taxon>Nocardiopsidaceae</taxon>
        <taxon>Nocardiopsis</taxon>
    </lineage>
</organism>
<evidence type="ECO:0000313" key="1">
    <source>
        <dbReference type="EMBL" id="NYJ32805.1"/>
    </source>
</evidence>
<proteinExistence type="predicted"/>
<keyword evidence="2" id="KW-1185">Reference proteome</keyword>
<dbReference type="AlphaFoldDB" id="A0A7Z0J8Y9"/>
<reference evidence="1 2" key="1">
    <citation type="submission" date="2020-07" db="EMBL/GenBank/DDBJ databases">
        <title>Sequencing the genomes of 1000 actinobacteria strains.</title>
        <authorList>
            <person name="Klenk H.-P."/>
        </authorList>
    </citation>
    <scope>NUCLEOTIDE SEQUENCE [LARGE SCALE GENOMIC DNA]</scope>
    <source>
        <strain evidence="1 2">DSM 44442</strain>
    </source>
</reference>
<gene>
    <name evidence="1" type="ORF">HNR10_000686</name>
</gene>
<dbReference type="RefSeq" id="WP_179820755.1">
    <property type="nucleotide sequence ID" value="NZ_JACCFS010000001.1"/>
</dbReference>
<name>A0A7Z0J8Y9_9ACTN</name>
<dbReference type="Proteomes" id="UP000572051">
    <property type="component" value="Unassembled WGS sequence"/>
</dbReference>
<evidence type="ECO:0008006" key="3">
    <source>
        <dbReference type="Google" id="ProtNLM"/>
    </source>
</evidence>